<dbReference type="PANTHER" id="PTHR28012">
    <property type="entry name" value="NUCLEAR FUSION PROTEIN KAR5"/>
    <property type="match status" value="1"/>
</dbReference>
<dbReference type="PANTHER" id="PTHR28012:SF1">
    <property type="entry name" value="NUCLEAR FUSION PROTEIN KAR5"/>
    <property type="match status" value="1"/>
</dbReference>
<comment type="subcellular location">
    <subcellularLocation>
        <location evidence="11">Endoplasmic reticulum membrane</location>
    </subcellularLocation>
    <subcellularLocation>
        <location evidence="11">Nucleus membrane</location>
    </subcellularLocation>
</comment>
<keyword evidence="8" id="KW-0472">Membrane</keyword>
<keyword evidence="4" id="KW-0812">Transmembrane</keyword>
<name>A0A4S3JKK2_9EURO</name>
<gene>
    <name evidence="12" type="ORF">EYZ11_004601</name>
</gene>
<dbReference type="GO" id="GO:0031965">
    <property type="term" value="C:nuclear membrane"/>
    <property type="evidence" value="ECO:0007669"/>
    <property type="project" value="UniProtKB-SubCell"/>
</dbReference>
<comment type="function">
    <text evidence="1 11">Required for nuclear membrane fusion during karyogamy.</text>
</comment>
<keyword evidence="10 11" id="KW-0539">Nucleus</keyword>
<sequence length="398" mass="44609">MYLALEHIRSLYAARLAICELNEAGASTPPPCLPVTISPHHRKGIFGFSSKYKPEINNAETLPKELLASCLKTLESRPQWWTSYSNSRQNAVVICQAARVENEKEELLELHKSILESSIKLNSGLQEALRMAAAETAQYKAFMQAAETFKEKLVTEFDETQSRFRETFEILLRDIRLGVNSAITVVSSALGRVDDEATVLENKVLNISTEASHLQWILQTLHDEAFARNEQLRHAYRRDALTHHELSSSLQSKLETLLQVDIIKLLHNVEAFDASIGLRNFEISLEKSQLNAYNLQKVQAEQFETFQIQSQLQENLQTNMRISQTLLDRTAATAANLQAMIDEAAARYRESSSLGGLFGTYSSWTICGLLLSILGSQNPKIAIVMLLIGALLRPLAHA</sequence>
<comment type="caution">
    <text evidence="12">The sequence shown here is derived from an EMBL/GenBank/DDBJ whole genome shotgun (WGS) entry which is preliminary data.</text>
</comment>
<evidence type="ECO:0000256" key="2">
    <source>
        <dbReference type="ARBA" id="ARBA00010473"/>
    </source>
</evidence>
<evidence type="ECO:0000256" key="9">
    <source>
        <dbReference type="ARBA" id="ARBA00023180"/>
    </source>
</evidence>
<dbReference type="Proteomes" id="UP000308092">
    <property type="component" value="Unassembled WGS sequence"/>
</dbReference>
<keyword evidence="13" id="KW-1185">Reference proteome</keyword>
<evidence type="ECO:0000256" key="10">
    <source>
        <dbReference type="ARBA" id="ARBA00023242"/>
    </source>
</evidence>
<evidence type="ECO:0000313" key="13">
    <source>
        <dbReference type="Proteomes" id="UP000308092"/>
    </source>
</evidence>
<evidence type="ECO:0000313" key="12">
    <source>
        <dbReference type="EMBL" id="THC95915.1"/>
    </source>
</evidence>
<dbReference type="GO" id="GO:0048288">
    <property type="term" value="P:nuclear membrane fusion involved in karyogamy"/>
    <property type="evidence" value="ECO:0007669"/>
    <property type="project" value="UniProtKB-UniRule"/>
</dbReference>
<dbReference type="VEuPathDB" id="FungiDB:EYZ11_004601"/>
<keyword evidence="9" id="KW-0325">Glycoprotein</keyword>
<dbReference type="GO" id="GO:0005789">
    <property type="term" value="C:endoplasmic reticulum membrane"/>
    <property type="evidence" value="ECO:0007669"/>
    <property type="project" value="UniProtKB-SubCell"/>
</dbReference>
<proteinExistence type="inferred from homology"/>
<keyword evidence="5 11" id="KW-0732">Signal</keyword>
<dbReference type="Pfam" id="PF04163">
    <property type="entry name" value="Tht1"/>
    <property type="match status" value="1"/>
</dbReference>
<dbReference type="EMBL" id="SOSA01000136">
    <property type="protein sequence ID" value="THC95915.1"/>
    <property type="molecule type" value="Genomic_DNA"/>
</dbReference>
<dbReference type="GO" id="GO:0000742">
    <property type="term" value="P:karyogamy involved in conjugation with cellular fusion"/>
    <property type="evidence" value="ECO:0007669"/>
    <property type="project" value="UniProtKB-UniRule"/>
</dbReference>
<dbReference type="InterPro" id="IPR007292">
    <property type="entry name" value="Nuclear_fusion_Kar5"/>
</dbReference>
<protein>
    <recommendedName>
        <fullName evidence="14">Nuclear membrane fusion protein Kar5</fullName>
    </recommendedName>
</protein>
<evidence type="ECO:0000256" key="6">
    <source>
        <dbReference type="ARBA" id="ARBA00022824"/>
    </source>
</evidence>
<evidence type="ECO:0008006" key="14">
    <source>
        <dbReference type="Google" id="ProtNLM"/>
    </source>
</evidence>
<evidence type="ECO:0000256" key="8">
    <source>
        <dbReference type="ARBA" id="ARBA00023136"/>
    </source>
</evidence>
<reference evidence="12 13" key="1">
    <citation type="submission" date="2019-03" db="EMBL/GenBank/DDBJ databases">
        <title>The genome sequence of a newly discovered highly antifungal drug resistant Aspergillus species, Aspergillus tanneri NIH 1004.</title>
        <authorList>
            <person name="Mounaud S."/>
            <person name="Singh I."/>
            <person name="Joardar V."/>
            <person name="Pakala S."/>
            <person name="Pakala S."/>
            <person name="Venepally P."/>
            <person name="Hoover J."/>
            <person name="Nierman W."/>
            <person name="Chung J."/>
            <person name="Losada L."/>
        </authorList>
    </citation>
    <scope>NUCLEOTIDE SEQUENCE [LARGE SCALE GENOMIC DNA]</scope>
    <source>
        <strain evidence="12 13">NIH1004</strain>
    </source>
</reference>
<keyword evidence="6 11" id="KW-0256">Endoplasmic reticulum</keyword>
<keyword evidence="3 11" id="KW-0415">Karyogamy</keyword>
<keyword evidence="7" id="KW-1133">Transmembrane helix</keyword>
<dbReference type="AlphaFoldDB" id="A0A4S3JKK2"/>
<dbReference type="STRING" id="1220188.A0A4S3JKK2"/>
<evidence type="ECO:0000256" key="3">
    <source>
        <dbReference type="ARBA" id="ARBA00022459"/>
    </source>
</evidence>
<evidence type="ECO:0000256" key="11">
    <source>
        <dbReference type="RuleBase" id="RU368082"/>
    </source>
</evidence>
<evidence type="ECO:0000256" key="1">
    <source>
        <dbReference type="ARBA" id="ARBA00003389"/>
    </source>
</evidence>
<comment type="similarity">
    <text evidence="2 11">Belongs to the KAR5 family.</text>
</comment>
<evidence type="ECO:0000256" key="4">
    <source>
        <dbReference type="ARBA" id="ARBA00022692"/>
    </source>
</evidence>
<evidence type="ECO:0000256" key="7">
    <source>
        <dbReference type="ARBA" id="ARBA00022989"/>
    </source>
</evidence>
<organism evidence="12 13">
    <name type="scientific">Aspergillus tanneri</name>
    <dbReference type="NCBI Taxonomy" id="1220188"/>
    <lineage>
        <taxon>Eukaryota</taxon>
        <taxon>Fungi</taxon>
        <taxon>Dikarya</taxon>
        <taxon>Ascomycota</taxon>
        <taxon>Pezizomycotina</taxon>
        <taxon>Eurotiomycetes</taxon>
        <taxon>Eurotiomycetidae</taxon>
        <taxon>Eurotiales</taxon>
        <taxon>Aspergillaceae</taxon>
        <taxon>Aspergillus</taxon>
        <taxon>Aspergillus subgen. Circumdati</taxon>
    </lineage>
</organism>
<accession>A0A4S3JKK2</accession>
<evidence type="ECO:0000256" key="5">
    <source>
        <dbReference type="ARBA" id="ARBA00022729"/>
    </source>
</evidence>